<reference evidence="3" key="1">
    <citation type="submission" date="2019-10" db="EMBL/GenBank/DDBJ databases">
        <title>Lacipirellula parvula gen. nov., sp. nov., representing a lineage of planctomycetes widespread in freshwater anoxic habitats, and description of the family Lacipirellulaceae.</title>
        <authorList>
            <person name="Dedysh S.N."/>
            <person name="Kulichevskaya I.S."/>
            <person name="Beletsky A.V."/>
            <person name="Rakitin A.L."/>
            <person name="Mardanov A.V."/>
            <person name="Ivanova A.A."/>
            <person name="Saltykova V.X."/>
            <person name="Rijpstra W.I.C."/>
            <person name="Sinninghe Damste J.S."/>
            <person name="Ravin N.V."/>
        </authorList>
    </citation>
    <scope>NUCLEOTIDE SEQUENCE [LARGE SCALE GENOMIC DNA]</scope>
    <source>
        <strain evidence="3">PX69</strain>
    </source>
</reference>
<keyword evidence="3" id="KW-1185">Reference proteome</keyword>
<organism evidence="2 3">
    <name type="scientific">Lacipirellula parvula</name>
    <dbReference type="NCBI Taxonomy" id="2650471"/>
    <lineage>
        <taxon>Bacteria</taxon>
        <taxon>Pseudomonadati</taxon>
        <taxon>Planctomycetota</taxon>
        <taxon>Planctomycetia</taxon>
        <taxon>Pirellulales</taxon>
        <taxon>Lacipirellulaceae</taxon>
        <taxon>Lacipirellula</taxon>
    </lineage>
</organism>
<keyword evidence="1" id="KW-0472">Membrane</keyword>
<dbReference type="RefSeq" id="WP_152100445.1">
    <property type="nucleotide sequence ID" value="NZ_AP021861.1"/>
</dbReference>
<name>A0A5K7XEP4_9BACT</name>
<evidence type="ECO:0000313" key="3">
    <source>
        <dbReference type="Proteomes" id="UP000326837"/>
    </source>
</evidence>
<feature type="transmembrane region" description="Helical" evidence="1">
    <location>
        <begin position="175"/>
        <end position="199"/>
    </location>
</feature>
<evidence type="ECO:0000313" key="2">
    <source>
        <dbReference type="EMBL" id="BBO34968.1"/>
    </source>
</evidence>
<feature type="transmembrane region" description="Helical" evidence="1">
    <location>
        <begin position="140"/>
        <end position="163"/>
    </location>
</feature>
<dbReference type="Proteomes" id="UP000326837">
    <property type="component" value="Chromosome"/>
</dbReference>
<proteinExistence type="predicted"/>
<sequence length="260" mass="27692">MWCRHCQQDVAAAREASGPAACSRCRREFVALPGGAPPTLKLADVADCGVALEEFDRAASERASLSRPKLAGGDDELRRLERMLRPTLRSDFSHGSPLLREPAPLDSNYGEQSFAMPPTLRVASHQPAATDGAYCKPKSAWGVTLLLTLGSLAFFAGVGLLALANLSGDAFAARWGLPATLAGEGLLTCGLASLAVRLWRRGRKVDVRLDSIDERLGDVQATLDRAVGGTLLWGDNTLRIDAVEPNVGGLRRSALGRSSF</sequence>
<keyword evidence="1" id="KW-1133">Transmembrane helix</keyword>
<keyword evidence="1" id="KW-0812">Transmembrane</keyword>
<protein>
    <submittedName>
        <fullName evidence="2">Uncharacterized protein</fullName>
    </submittedName>
</protein>
<gene>
    <name evidence="2" type="ORF">PLANPX_4580</name>
</gene>
<dbReference type="EMBL" id="AP021861">
    <property type="protein sequence ID" value="BBO34968.1"/>
    <property type="molecule type" value="Genomic_DNA"/>
</dbReference>
<evidence type="ECO:0000256" key="1">
    <source>
        <dbReference type="SAM" id="Phobius"/>
    </source>
</evidence>
<accession>A0A5K7XEP4</accession>
<dbReference type="AlphaFoldDB" id="A0A5K7XEP4"/>
<dbReference type="KEGG" id="lpav:PLANPX_4580"/>